<dbReference type="EMBL" id="JBHSQO010000023">
    <property type="protein sequence ID" value="MFC6091938.1"/>
    <property type="molecule type" value="Genomic_DNA"/>
</dbReference>
<feature type="signal peptide" evidence="2">
    <location>
        <begin position="1"/>
        <end position="23"/>
    </location>
</feature>
<accession>A0ABW1PA56</accession>
<feature type="region of interest" description="Disordered" evidence="1">
    <location>
        <begin position="25"/>
        <end position="55"/>
    </location>
</feature>
<evidence type="ECO:0000313" key="3">
    <source>
        <dbReference type="EMBL" id="MFC6091938.1"/>
    </source>
</evidence>
<dbReference type="Proteomes" id="UP001596220">
    <property type="component" value="Unassembled WGS sequence"/>
</dbReference>
<keyword evidence="2" id="KW-0732">Signal</keyword>
<keyword evidence="4" id="KW-1185">Reference proteome</keyword>
<protein>
    <submittedName>
        <fullName evidence="3">Uncharacterized protein</fullName>
    </submittedName>
</protein>
<reference evidence="4" key="1">
    <citation type="journal article" date="2019" name="Int. J. Syst. Evol. Microbiol.">
        <title>The Global Catalogue of Microorganisms (GCM) 10K type strain sequencing project: providing services to taxonomists for standard genome sequencing and annotation.</title>
        <authorList>
            <consortium name="The Broad Institute Genomics Platform"/>
            <consortium name="The Broad Institute Genome Sequencing Center for Infectious Disease"/>
            <person name="Wu L."/>
            <person name="Ma J."/>
        </authorList>
    </citation>
    <scope>NUCLEOTIDE SEQUENCE [LARGE SCALE GENOMIC DNA]</scope>
    <source>
        <strain evidence="4">CGMCC 4.7246</strain>
    </source>
</reference>
<name>A0ABW1PA56_9PSEU</name>
<feature type="compositionally biased region" description="Low complexity" evidence="1">
    <location>
        <begin position="25"/>
        <end position="34"/>
    </location>
</feature>
<evidence type="ECO:0000313" key="4">
    <source>
        <dbReference type="Proteomes" id="UP001596220"/>
    </source>
</evidence>
<evidence type="ECO:0000256" key="1">
    <source>
        <dbReference type="SAM" id="MobiDB-lite"/>
    </source>
</evidence>
<organism evidence="3 4">
    <name type="scientific">Saccharothrix lopnurensis</name>
    <dbReference type="NCBI Taxonomy" id="1670621"/>
    <lineage>
        <taxon>Bacteria</taxon>
        <taxon>Bacillati</taxon>
        <taxon>Actinomycetota</taxon>
        <taxon>Actinomycetes</taxon>
        <taxon>Pseudonocardiales</taxon>
        <taxon>Pseudonocardiaceae</taxon>
        <taxon>Saccharothrix</taxon>
    </lineage>
</organism>
<evidence type="ECO:0000256" key="2">
    <source>
        <dbReference type="SAM" id="SignalP"/>
    </source>
</evidence>
<feature type="compositionally biased region" description="Basic and acidic residues" evidence="1">
    <location>
        <begin position="35"/>
        <end position="55"/>
    </location>
</feature>
<sequence>MLKSSLTAFAIGLAATTAPLAVAAPAPTTASAVPDRTEDTHWSQERRVRADDTHW</sequence>
<proteinExistence type="predicted"/>
<dbReference type="RefSeq" id="WP_380638238.1">
    <property type="nucleotide sequence ID" value="NZ_JBHSQO010000023.1"/>
</dbReference>
<feature type="chain" id="PRO_5047540460" evidence="2">
    <location>
        <begin position="24"/>
        <end position="55"/>
    </location>
</feature>
<gene>
    <name evidence="3" type="ORF">ACFP3R_21935</name>
</gene>
<comment type="caution">
    <text evidence="3">The sequence shown here is derived from an EMBL/GenBank/DDBJ whole genome shotgun (WGS) entry which is preliminary data.</text>
</comment>